<dbReference type="OrthoDB" id="75754at2759"/>
<evidence type="ECO:0000256" key="4">
    <source>
        <dbReference type="SAM" id="MobiDB-lite"/>
    </source>
</evidence>
<gene>
    <name evidence="6" type="ORF">BJ878DRAFT_456608</name>
</gene>
<dbReference type="AlphaFoldDB" id="A0A9P8CGJ6"/>
<evidence type="ECO:0000256" key="2">
    <source>
        <dbReference type="ARBA" id="ARBA00037550"/>
    </source>
</evidence>
<accession>A0A9P8CGJ6</accession>
<organism evidence="6 7">
    <name type="scientific">Calycina marina</name>
    <dbReference type="NCBI Taxonomy" id="1763456"/>
    <lineage>
        <taxon>Eukaryota</taxon>
        <taxon>Fungi</taxon>
        <taxon>Dikarya</taxon>
        <taxon>Ascomycota</taxon>
        <taxon>Pezizomycotina</taxon>
        <taxon>Leotiomycetes</taxon>
        <taxon>Helotiales</taxon>
        <taxon>Pezizellaceae</taxon>
        <taxon>Calycina</taxon>
    </lineage>
</organism>
<evidence type="ECO:0000256" key="1">
    <source>
        <dbReference type="ARBA" id="ARBA00006159"/>
    </source>
</evidence>
<dbReference type="SMART" id="SM01287">
    <property type="entry name" value="Rtt106"/>
    <property type="match status" value="1"/>
</dbReference>
<dbReference type="InterPro" id="IPR050454">
    <property type="entry name" value="RTT106/SSRP1_HistChap/FACT"/>
</dbReference>
<dbReference type="GO" id="GO:0042393">
    <property type="term" value="F:histone binding"/>
    <property type="evidence" value="ECO:0007669"/>
    <property type="project" value="TreeGrafter"/>
</dbReference>
<comment type="caution">
    <text evidence="6">The sequence shown here is derived from an EMBL/GenBank/DDBJ whole genome shotgun (WGS) entry which is preliminary data.</text>
</comment>
<evidence type="ECO:0000256" key="3">
    <source>
        <dbReference type="ARBA" id="ARBA00038654"/>
    </source>
</evidence>
<dbReference type="PANTHER" id="PTHR45849:SF3">
    <property type="entry name" value="HISTONE CHAPERONE RTT106"/>
    <property type="match status" value="1"/>
</dbReference>
<dbReference type="Pfam" id="PF08512">
    <property type="entry name" value="Rttp106-like_middle"/>
    <property type="match status" value="1"/>
</dbReference>
<evidence type="ECO:0000259" key="5">
    <source>
        <dbReference type="SMART" id="SM01287"/>
    </source>
</evidence>
<reference evidence="6" key="1">
    <citation type="journal article" date="2021" name="IMA Fungus">
        <title>Genomic characterization of three marine fungi, including Emericellopsis atlantica sp. nov. with signatures of a generalist lifestyle and marine biomass degradation.</title>
        <authorList>
            <person name="Hagestad O.C."/>
            <person name="Hou L."/>
            <person name="Andersen J.H."/>
            <person name="Hansen E.H."/>
            <person name="Altermark B."/>
            <person name="Li C."/>
            <person name="Kuhnert E."/>
            <person name="Cox R.J."/>
            <person name="Crous P.W."/>
            <person name="Spatafora J.W."/>
            <person name="Lail K."/>
            <person name="Amirebrahimi M."/>
            <person name="Lipzen A."/>
            <person name="Pangilinan J."/>
            <person name="Andreopoulos W."/>
            <person name="Hayes R.D."/>
            <person name="Ng V."/>
            <person name="Grigoriev I.V."/>
            <person name="Jackson S.A."/>
            <person name="Sutton T.D.S."/>
            <person name="Dobson A.D.W."/>
            <person name="Rama T."/>
        </authorList>
    </citation>
    <scope>NUCLEOTIDE SEQUENCE</scope>
    <source>
        <strain evidence="6">TRa3180A</strain>
    </source>
</reference>
<dbReference type="GO" id="GO:0031491">
    <property type="term" value="F:nucleosome binding"/>
    <property type="evidence" value="ECO:0007669"/>
    <property type="project" value="TreeGrafter"/>
</dbReference>
<feature type="compositionally biased region" description="Low complexity" evidence="4">
    <location>
        <begin position="348"/>
        <end position="358"/>
    </location>
</feature>
<dbReference type="InterPro" id="IPR013719">
    <property type="entry name" value="RTT106/SPT16-like_middle_dom"/>
</dbReference>
<sequence>MAPQLDLDALHNAFKGRIELEDAVKAAANFAPAFVELFDEISIYINALKDASASSEHASKKRRPNEDIPSRIAPNRTNGHSTTTNGAAVIFSNATSLLSVKEISVTIPQRKKCTIHFSDTHIYATLPDAEEPFQSMAFAFKDIDYGFCLPPSTMPEPFVFTISDTALKAGMVAGDGASTFDDYKDLFDYAIHKGLKSVGKEIKITRADEKLFHSVQKQLCRPGEKAVWVKSYRGSKDGYMFFLPTGILWGFRKPLMFVPHSRIIAISYTNVLTRTFNLSVEVAVAGAEGEEMSEEIEFEMIDQEDYGGIESYIKRYGLEDRSLAKQRKAKHENVNVVKDEDNNVIGNAEAGDLAAAAELAEDEEDEEEEDYDPGSEGDSEGSGTSDEESDEEGGDAEDDKGNKEE</sequence>
<feature type="compositionally biased region" description="Acidic residues" evidence="4">
    <location>
        <begin position="359"/>
        <end position="398"/>
    </location>
</feature>
<feature type="domain" description="Histone chaperone RTT106/FACT complex subunit SPT16-like middle" evidence="5">
    <location>
        <begin position="226"/>
        <end position="323"/>
    </location>
</feature>
<keyword evidence="7" id="KW-1185">Reference proteome</keyword>
<comment type="subunit">
    <text evidence="3">Interacts with histones H3 and H4.</text>
</comment>
<feature type="compositionally biased region" description="Polar residues" evidence="4">
    <location>
        <begin position="75"/>
        <end position="84"/>
    </location>
</feature>
<dbReference type="InterPro" id="IPR011993">
    <property type="entry name" value="PH-like_dom_sf"/>
</dbReference>
<dbReference type="Proteomes" id="UP000887226">
    <property type="component" value="Unassembled WGS sequence"/>
</dbReference>
<proteinExistence type="inferred from homology"/>
<dbReference type="Gene3D" id="2.30.29.30">
    <property type="entry name" value="Pleckstrin-homology domain (PH domain)/Phosphotyrosine-binding domain (PTB)"/>
    <property type="match status" value="1"/>
</dbReference>
<dbReference type="EMBL" id="MU253810">
    <property type="protein sequence ID" value="KAG9246299.1"/>
    <property type="molecule type" value="Genomic_DNA"/>
</dbReference>
<evidence type="ECO:0000313" key="7">
    <source>
        <dbReference type="Proteomes" id="UP000887226"/>
    </source>
</evidence>
<evidence type="ECO:0000313" key="6">
    <source>
        <dbReference type="EMBL" id="KAG9246299.1"/>
    </source>
</evidence>
<comment type="similarity">
    <text evidence="1">Belongs to the RTT106 family.</text>
</comment>
<name>A0A9P8CGJ6_9HELO</name>
<comment type="function">
    <text evidence="2">Histones H3 and H4 chaperone involved in the nucleosome formation and heterochromatin silencing. Required for the deposition of H3K56ac-carrying H3-H4 complex onto newly-replicated DNA. Plays a role in the transcriptional regulation of the cell-cycle dependent histone genes by creating a repressive structure at the core histone gene promoter.</text>
</comment>
<feature type="region of interest" description="Disordered" evidence="4">
    <location>
        <begin position="55"/>
        <end position="84"/>
    </location>
</feature>
<dbReference type="PANTHER" id="PTHR45849">
    <property type="entry name" value="FACT COMPLEX SUBUNIT SSRP1"/>
    <property type="match status" value="1"/>
</dbReference>
<dbReference type="SUPFAM" id="SSF50729">
    <property type="entry name" value="PH domain-like"/>
    <property type="match status" value="1"/>
</dbReference>
<protein>
    <recommendedName>
        <fullName evidence="5">Histone chaperone RTT106/FACT complex subunit SPT16-like middle domain-containing protein</fullName>
    </recommendedName>
</protein>
<feature type="region of interest" description="Disordered" evidence="4">
    <location>
        <begin position="340"/>
        <end position="405"/>
    </location>
</feature>